<reference evidence="2 3" key="1">
    <citation type="journal article" date="2020" name="G3 (Bethesda)">
        <title>Improved Reference Genome for Cyclotella cryptica CCMP332, a Model for Cell Wall Morphogenesis, Salinity Adaptation, and Lipid Production in Diatoms (Bacillariophyta).</title>
        <authorList>
            <person name="Roberts W.R."/>
            <person name="Downey K.M."/>
            <person name="Ruck E.C."/>
            <person name="Traller J.C."/>
            <person name="Alverson A.J."/>
        </authorList>
    </citation>
    <scope>NUCLEOTIDE SEQUENCE [LARGE SCALE GENOMIC DNA]</scope>
    <source>
        <strain evidence="2 3">CCMP332</strain>
    </source>
</reference>
<gene>
    <name evidence="2" type="ORF">HJC23_003592</name>
</gene>
<dbReference type="AlphaFoldDB" id="A0ABD3QK84"/>
<name>A0ABD3QK84_9STRA</name>
<proteinExistence type="predicted"/>
<keyword evidence="1" id="KW-0472">Membrane</keyword>
<feature type="transmembrane region" description="Helical" evidence="1">
    <location>
        <begin position="21"/>
        <end position="38"/>
    </location>
</feature>
<evidence type="ECO:0008006" key="4">
    <source>
        <dbReference type="Google" id="ProtNLM"/>
    </source>
</evidence>
<organism evidence="2 3">
    <name type="scientific">Cyclotella cryptica</name>
    <dbReference type="NCBI Taxonomy" id="29204"/>
    <lineage>
        <taxon>Eukaryota</taxon>
        <taxon>Sar</taxon>
        <taxon>Stramenopiles</taxon>
        <taxon>Ochrophyta</taxon>
        <taxon>Bacillariophyta</taxon>
        <taxon>Coscinodiscophyceae</taxon>
        <taxon>Thalassiosirophycidae</taxon>
        <taxon>Stephanodiscales</taxon>
        <taxon>Stephanodiscaceae</taxon>
        <taxon>Cyclotella</taxon>
    </lineage>
</organism>
<evidence type="ECO:0000313" key="3">
    <source>
        <dbReference type="Proteomes" id="UP001516023"/>
    </source>
</evidence>
<keyword evidence="3" id="KW-1185">Reference proteome</keyword>
<evidence type="ECO:0000313" key="2">
    <source>
        <dbReference type="EMBL" id="KAL3800296.1"/>
    </source>
</evidence>
<keyword evidence="1" id="KW-0812">Transmembrane</keyword>
<dbReference type="EMBL" id="JABMIG020000033">
    <property type="protein sequence ID" value="KAL3800296.1"/>
    <property type="molecule type" value="Genomic_DNA"/>
</dbReference>
<dbReference type="Proteomes" id="UP001516023">
    <property type="component" value="Unassembled WGS sequence"/>
</dbReference>
<sequence length="404" mass="45067">MPSMNSTSLSPERRCCDYKKLNLLALGGTLVYAGYLLGSMENGAESVFAAVNSAFTNSDGSDDGTVGGLRAASPSASWDTRLTNSGSWDIGMGEEDEDDHLELQSAHVEKSAPSYANGPVIYKHDGPVSTINLIGERHSGTNWITDHLVDCFGDQIQVQTNFTRFKHWFQIDDEYYRNESAVVIAMFRDPYDWVEAMRERPHHAHDHIGMEWKDFVTKPWVGPRGPADKIKLQKSKEDGKPIENAGCLAGYKFDEVVPCSLEDSVTNEGYSNYMYELMHDGSHRAYGSIIDLRREKILNFLQIPKFHGVRAFFPERYEALNLRGTAGLLAQLEEVTGLKAKCEPFKGTGAVTHKGVDPEYTKWMNKFVDWDVEGMVGYVQREPVPWTPPTPVEAAAETSVSPAI</sequence>
<keyword evidence="1" id="KW-1133">Transmembrane helix</keyword>
<evidence type="ECO:0000256" key="1">
    <source>
        <dbReference type="SAM" id="Phobius"/>
    </source>
</evidence>
<comment type="caution">
    <text evidence="2">The sequence shown here is derived from an EMBL/GenBank/DDBJ whole genome shotgun (WGS) entry which is preliminary data.</text>
</comment>
<protein>
    <recommendedName>
        <fullName evidence="4">Sulfotransferase domain-containing protein</fullName>
    </recommendedName>
</protein>
<accession>A0ABD3QK84</accession>